<evidence type="ECO:0000313" key="3">
    <source>
        <dbReference type="EMBL" id="RDX82459.1"/>
    </source>
</evidence>
<keyword evidence="4" id="KW-1185">Reference proteome</keyword>
<evidence type="ECO:0000313" key="4">
    <source>
        <dbReference type="Proteomes" id="UP000257109"/>
    </source>
</evidence>
<organism evidence="3 4">
    <name type="scientific">Mucuna pruriens</name>
    <name type="common">Velvet bean</name>
    <name type="synonym">Dolichos pruriens</name>
    <dbReference type="NCBI Taxonomy" id="157652"/>
    <lineage>
        <taxon>Eukaryota</taxon>
        <taxon>Viridiplantae</taxon>
        <taxon>Streptophyta</taxon>
        <taxon>Embryophyta</taxon>
        <taxon>Tracheophyta</taxon>
        <taxon>Spermatophyta</taxon>
        <taxon>Magnoliopsida</taxon>
        <taxon>eudicotyledons</taxon>
        <taxon>Gunneridae</taxon>
        <taxon>Pentapetalae</taxon>
        <taxon>rosids</taxon>
        <taxon>fabids</taxon>
        <taxon>Fabales</taxon>
        <taxon>Fabaceae</taxon>
        <taxon>Papilionoideae</taxon>
        <taxon>50 kb inversion clade</taxon>
        <taxon>NPAAA clade</taxon>
        <taxon>indigoferoid/millettioid clade</taxon>
        <taxon>Phaseoleae</taxon>
        <taxon>Mucuna</taxon>
    </lineage>
</organism>
<comment type="caution">
    <text evidence="3">The sequence shown here is derived from an EMBL/GenBank/DDBJ whole genome shotgun (WGS) entry which is preliminary data.</text>
</comment>
<dbReference type="OrthoDB" id="1719104at2759"/>
<keyword evidence="2" id="KW-1133">Transmembrane helix</keyword>
<proteinExistence type="predicted"/>
<feature type="non-terminal residue" evidence="3">
    <location>
        <position position="1"/>
    </location>
</feature>
<accession>A0A371FVW9</accession>
<evidence type="ECO:0000256" key="1">
    <source>
        <dbReference type="SAM" id="MobiDB-lite"/>
    </source>
</evidence>
<protein>
    <submittedName>
        <fullName evidence="3">Isoaspartyl peptidase/L-asparaginase 2</fullName>
    </submittedName>
</protein>
<sequence>MDSTAIIISNCYMTKHNDGQIPVPSNNELRSKNYQGLQGSYYLISSKTLDHFAIKKCQNLESKNKNEITSHGRNNGDQSCNGSFGRDNGKQRTKNSQGLQQNNKIKARVMKTIMVGNATKVSFILLVTLAIIIPCLKTGISYKISLDVYVPTLEDVTNEFNLYHSYKEKGMAGLTIMSNSGGMTYGFNCNGMFMGCATKDGFMKVKI</sequence>
<dbReference type="EMBL" id="QJKJ01007634">
    <property type="protein sequence ID" value="RDX82459.1"/>
    <property type="molecule type" value="Genomic_DNA"/>
</dbReference>
<feature type="region of interest" description="Disordered" evidence="1">
    <location>
        <begin position="66"/>
        <end position="101"/>
    </location>
</feature>
<dbReference type="STRING" id="157652.A0A371FVW9"/>
<reference evidence="3" key="1">
    <citation type="submission" date="2018-05" db="EMBL/GenBank/DDBJ databases">
        <title>Draft genome of Mucuna pruriens seed.</title>
        <authorList>
            <person name="Nnadi N.E."/>
            <person name="Vos R."/>
            <person name="Hasami M.H."/>
            <person name="Devisetty U.K."/>
            <person name="Aguiy J.C."/>
        </authorList>
    </citation>
    <scope>NUCLEOTIDE SEQUENCE [LARGE SCALE GENOMIC DNA]</scope>
    <source>
        <strain evidence="3">JCA_2017</strain>
    </source>
</reference>
<keyword evidence="2" id="KW-0812">Transmembrane</keyword>
<dbReference type="Proteomes" id="UP000257109">
    <property type="component" value="Unassembled WGS sequence"/>
</dbReference>
<evidence type="ECO:0000256" key="2">
    <source>
        <dbReference type="SAM" id="Phobius"/>
    </source>
</evidence>
<dbReference type="AlphaFoldDB" id="A0A371FVW9"/>
<keyword evidence="2" id="KW-0472">Membrane</keyword>
<name>A0A371FVW9_MUCPR</name>
<feature type="transmembrane region" description="Helical" evidence="2">
    <location>
        <begin position="113"/>
        <end position="133"/>
    </location>
</feature>
<gene>
    <name evidence="3" type="ORF">CR513_36748</name>
</gene>
<feature type="compositionally biased region" description="Polar residues" evidence="1">
    <location>
        <begin position="71"/>
        <end position="82"/>
    </location>
</feature>